<dbReference type="Gene3D" id="1.25.40.10">
    <property type="entry name" value="Tetratricopeptide repeat domain"/>
    <property type="match status" value="1"/>
</dbReference>
<protein>
    <submittedName>
        <fullName evidence="1">DUF924 domain-containing protein</fullName>
    </submittedName>
</protein>
<dbReference type="EMBL" id="QPMH01000004">
    <property type="protein sequence ID" value="RDD62909.1"/>
    <property type="molecule type" value="Genomic_DNA"/>
</dbReference>
<dbReference type="InterPro" id="IPR011990">
    <property type="entry name" value="TPR-like_helical_dom_sf"/>
</dbReference>
<keyword evidence="2" id="KW-1185">Reference proteome</keyword>
<evidence type="ECO:0000313" key="2">
    <source>
        <dbReference type="Proteomes" id="UP000253941"/>
    </source>
</evidence>
<dbReference type="Pfam" id="PF06041">
    <property type="entry name" value="DUF924"/>
    <property type="match status" value="1"/>
</dbReference>
<comment type="caution">
    <text evidence="1">The sequence shown here is derived from an EMBL/GenBank/DDBJ whole genome shotgun (WGS) entry which is preliminary data.</text>
</comment>
<reference evidence="1 2" key="1">
    <citation type="submission" date="2018-07" db="EMBL/GenBank/DDBJ databases">
        <title>Venubactetium sediminum gen. nov., sp. nov., isolated from a marine solar saltern.</title>
        <authorList>
            <person name="Wang S."/>
        </authorList>
    </citation>
    <scope>NUCLEOTIDE SEQUENCE [LARGE SCALE GENOMIC DNA]</scope>
    <source>
        <strain evidence="1 2">WD2A32</strain>
    </source>
</reference>
<sequence length="186" mass="21296">MDEQARAAIDNILAFWFSDRVKAHWFDSTPDFDTEVAERMLPLHVSAAEGHLDAWKDTARGCLALVILLDQAPRNIFRDRPETYATDALALQVSKHALSRGFDSELDQPERLMLYLPLEHSENLDDQELSVQLIEQLDREPSWADYARKHRDVIARFGRFPHRNALLGRTSTVEEAAFLAEHGTGW</sequence>
<dbReference type="SUPFAM" id="SSF48452">
    <property type="entry name" value="TPR-like"/>
    <property type="match status" value="1"/>
</dbReference>
<proteinExistence type="predicted"/>
<name>A0A369TC72_9PROT</name>
<dbReference type="RefSeq" id="WP_114581484.1">
    <property type="nucleotide sequence ID" value="NZ_QPMH01000004.1"/>
</dbReference>
<evidence type="ECO:0000313" key="1">
    <source>
        <dbReference type="EMBL" id="RDD62909.1"/>
    </source>
</evidence>
<accession>A0A369TC72</accession>
<dbReference type="Proteomes" id="UP000253941">
    <property type="component" value="Unassembled WGS sequence"/>
</dbReference>
<dbReference type="AlphaFoldDB" id="A0A369TC72"/>
<gene>
    <name evidence="1" type="ORF">DRB17_06740</name>
</gene>
<dbReference type="InterPro" id="IPR010323">
    <property type="entry name" value="DUF924"/>
</dbReference>
<dbReference type="Gene3D" id="1.20.58.320">
    <property type="entry name" value="TPR-like"/>
    <property type="match status" value="1"/>
</dbReference>
<organism evidence="1 2">
    <name type="scientific">Ferruginivarius sediminum</name>
    <dbReference type="NCBI Taxonomy" id="2661937"/>
    <lineage>
        <taxon>Bacteria</taxon>
        <taxon>Pseudomonadati</taxon>
        <taxon>Pseudomonadota</taxon>
        <taxon>Alphaproteobacteria</taxon>
        <taxon>Rhodospirillales</taxon>
        <taxon>Rhodospirillaceae</taxon>
        <taxon>Ferruginivarius</taxon>
    </lineage>
</organism>